<feature type="region of interest" description="Disordered" evidence="1">
    <location>
        <begin position="324"/>
        <end position="347"/>
    </location>
</feature>
<name>A0A9Q8Q7A2_9HYPO</name>
<evidence type="ECO:0000256" key="1">
    <source>
        <dbReference type="SAM" id="MobiDB-lite"/>
    </source>
</evidence>
<evidence type="ECO:0000313" key="3">
    <source>
        <dbReference type="Proteomes" id="UP000829364"/>
    </source>
</evidence>
<dbReference type="AlphaFoldDB" id="A0A9Q8Q7A2"/>
<protein>
    <submittedName>
        <fullName evidence="2">Uncharacterized protein</fullName>
    </submittedName>
</protein>
<dbReference type="EMBL" id="CP086354">
    <property type="protein sequence ID" value="UNI13678.1"/>
    <property type="molecule type" value="Genomic_DNA"/>
</dbReference>
<organism evidence="2 3">
    <name type="scientific">Purpureocillium takamizusanense</name>
    <dbReference type="NCBI Taxonomy" id="2060973"/>
    <lineage>
        <taxon>Eukaryota</taxon>
        <taxon>Fungi</taxon>
        <taxon>Dikarya</taxon>
        <taxon>Ascomycota</taxon>
        <taxon>Pezizomycotina</taxon>
        <taxon>Sordariomycetes</taxon>
        <taxon>Hypocreomycetidae</taxon>
        <taxon>Hypocreales</taxon>
        <taxon>Ophiocordycipitaceae</taxon>
        <taxon>Purpureocillium</taxon>
    </lineage>
</organism>
<gene>
    <name evidence="2" type="ORF">JDV02_000400</name>
</gene>
<dbReference type="RefSeq" id="XP_047837159.1">
    <property type="nucleotide sequence ID" value="XM_047981201.1"/>
</dbReference>
<dbReference type="GeneID" id="72062365"/>
<evidence type="ECO:0000313" key="2">
    <source>
        <dbReference type="EMBL" id="UNI13678.1"/>
    </source>
</evidence>
<dbReference type="Proteomes" id="UP000829364">
    <property type="component" value="Chromosome 1"/>
</dbReference>
<dbReference type="OrthoDB" id="4925619at2759"/>
<accession>A0A9Q8Q7A2</accession>
<dbReference type="KEGG" id="ptkz:JDV02_000400"/>
<keyword evidence="3" id="KW-1185">Reference proteome</keyword>
<sequence length="377" mass="42071">MVSLATIDEANRTIKPMRPLKGILKQKVQLSFAPVEFHGGSQDDYLYHLHIASVSDWYSRYPPVDGSKKNRVTFDDHRTVKVFLIDGPMAEWPCYPHHDPGHIRVSEQEYSTEDLEMINSVPDDDDDCPEQLYECSDSSSDTSSEGGLATPPLGPISTFDVLDIKFASRSWDDMMEEDEEIELGVPVLEKTISTTHSNIAIFDGLGTGIKGRRWDEDDEDDLPVLPMTATPWNADVFDGRGLGITGKRWDEDDEDEIALDVLSATISQRAAPQITIFDGLGTGIKGRRWDDDDDDDDDFDISSYAIVAAMAKQSQRNTDACRALGNRLKSPSGNDSEDNNEVRRGEACKKSPCIDVWDGRGLSLRGMQWADDELEED</sequence>
<proteinExistence type="predicted"/>
<reference evidence="2" key="1">
    <citation type="submission" date="2021-11" db="EMBL/GenBank/DDBJ databases">
        <title>Purpureocillium_takamizusanense_genome.</title>
        <authorList>
            <person name="Nguyen N.-H."/>
        </authorList>
    </citation>
    <scope>NUCLEOTIDE SEQUENCE</scope>
    <source>
        <strain evidence="2">PT3</strain>
    </source>
</reference>